<dbReference type="Proteomes" id="UP000694923">
    <property type="component" value="Unplaced"/>
</dbReference>
<evidence type="ECO:0000256" key="5">
    <source>
        <dbReference type="ARBA" id="ARBA00022729"/>
    </source>
</evidence>
<dbReference type="PANTHER" id="PTHR10822">
    <property type="entry name" value="GLYPICAN"/>
    <property type="match status" value="1"/>
</dbReference>
<evidence type="ECO:0000256" key="11">
    <source>
        <dbReference type="RuleBase" id="RU003518"/>
    </source>
</evidence>
<dbReference type="InterPro" id="IPR019803">
    <property type="entry name" value="Glypican_CS"/>
</dbReference>
<evidence type="ECO:0000313" key="16">
    <source>
        <dbReference type="RefSeq" id="XP_008588610.1"/>
    </source>
</evidence>
<keyword evidence="10 12" id="KW-0449">Lipoprotein</keyword>
<feature type="chain" id="PRO_5046456948" evidence="14">
    <location>
        <begin position="22"/>
        <end position="516"/>
    </location>
</feature>
<dbReference type="InterPro" id="IPR001863">
    <property type="entry name" value="Glypican"/>
</dbReference>
<comment type="similarity">
    <text evidence="2 11">Belongs to the glypican family.</text>
</comment>
<accession>A0ABM0S6W9</accession>
<gene>
    <name evidence="16" type="primary">GPC2</name>
</gene>
<keyword evidence="9 12" id="KW-0357">Heparan sulfate</keyword>
<dbReference type="RefSeq" id="XP_008588610.1">
    <property type="nucleotide sequence ID" value="XM_008590388.1"/>
</dbReference>
<evidence type="ECO:0000256" key="10">
    <source>
        <dbReference type="ARBA" id="ARBA00023288"/>
    </source>
</evidence>
<evidence type="ECO:0000256" key="6">
    <source>
        <dbReference type="ARBA" id="ARBA00022974"/>
    </source>
</evidence>
<dbReference type="PROSITE" id="PS01207">
    <property type="entry name" value="GLYPICAN"/>
    <property type="match status" value="1"/>
</dbReference>
<keyword evidence="6 12" id="KW-0654">Proteoglycan</keyword>
<feature type="signal peptide" evidence="14">
    <location>
        <begin position="1"/>
        <end position="21"/>
    </location>
</feature>
<keyword evidence="7 12" id="KW-0472">Membrane</keyword>
<evidence type="ECO:0000256" key="7">
    <source>
        <dbReference type="ARBA" id="ARBA00023136"/>
    </source>
</evidence>
<name>A0ABM0S6W9_GALVR</name>
<reference evidence="16" key="1">
    <citation type="submission" date="2025-08" db="UniProtKB">
        <authorList>
            <consortium name="RefSeq"/>
        </authorList>
    </citation>
    <scope>IDENTIFICATION</scope>
</reference>
<comment type="subcellular location">
    <subcellularLocation>
        <location evidence="1">Cell membrane</location>
        <topology evidence="1">Lipid-anchor</topology>
        <topology evidence="1">GPI-anchor</topology>
        <orientation evidence="1">Extracellular side</orientation>
    </subcellularLocation>
</comment>
<keyword evidence="8" id="KW-0325">Glycoprotein</keyword>
<evidence type="ECO:0000256" key="9">
    <source>
        <dbReference type="ARBA" id="ARBA00023207"/>
    </source>
</evidence>
<evidence type="ECO:0000256" key="3">
    <source>
        <dbReference type="ARBA" id="ARBA00022475"/>
    </source>
</evidence>
<sequence>MSALRPLLLLLLPLCPGPGPGPRSEAKVTRSCAETREVLRSRGYSLNQIPPALISGEHLQVCTQEYTCCSSETEQRLTREAEATFQGLVENSGSFLVHTLAAGHRKFDEFFREMLLVSQHSLTQLFSHSYGRLYAQHKLIFNGLFAQLRDYYGVSGEGLEDILADFWAQLLERVFPLLHPQYNFSPDYLLCLSRLASTADGSLRPFGDSPHRLRVQITRALVGARAFVQGLETGRIMVSEALKVEVSQSCSQALMRLIGCPFCQGVPSLLPCWGFCLDVVRGCLSNKGLEPEWSSYLDGILLLAEKLQGPFSYELAAESIGVKVSEGLKHLQENNAKFSAQVFQECGTPHLVPARNRRALAPPEAAGRLYLAPALGGTLTEMQQNPDLETEESEADFETRRRLLHLRAATARMRAAAFGSDLENQEAEEDASGSGGGQHYADDWMAGAAAVPPPAQPPRSPRLPRPPRRDSSGVRAGGGGARYSQGRSRSRGVSIGFHTQPILILPLSVLALLGPR</sequence>
<evidence type="ECO:0000256" key="14">
    <source>
        <dbReference type="SAM" id="SignalP"/>
    </source>
</evidence>
<organism evidence="15 16">
    <name type="scientific">Galeopterus variegatus</name>
    <name type="common">Malayan flying lemur</name>
    <name type="synonym">Cynocephalus variegatus</name>
    <dbReference type="NCBI Taxonomy" id="482537"/>
    <lineage>
        <taxon>Eukaryota</taxon>
        <taxon>Metazoa</taxon>
        <taxon>Chordata</taxon>
        <taxon>Craniata</taxon>
        <taxon>Vertebrata</taxon>
        <taxon>Euteleostomi</taxon>
        <taxon>Mammalia</taxon>
        <taxon>Eutheria</taxon>
        <taxon>Euarchontoglires</taxon>
        <taxon>Dermoptera</taxon>
        <taxon>Cynocephalidae</taxon>
        <taxon>Galeopterus</taxon>
    </lineage>
</organism>
<feature type="region of interest" description="Disordered" evidence="13">
    <location>
        <begin position="419"/>
        <end position="490"/>
    </location>
</feature>
<evidence type="ECO:0000256" key="8">
    <source>
        <dbReference type="ARBA" id="ARBA00023180"/>
    </source>
</evidence>
<dbReference type="GeneID" id="103605763"/>
<protein>
    <submittedName>
        <fullName evidence="16">Glypican-2</fullName>
    </submittedName>
</protein>
<dbReference type="Pfam" id="PF01153">
    <property type="entry name" value="Glypican"/>
    <property type="match status" value="2"/>
</dbReference>
<keyword evidence="5 14" id="KW-0732">Signal</keyword>
<evidence type="ECO:0000256" key="2">
    <source>
        <dbReference type="ARBA" id="ARBA00010260"/>
    </source>
</evidence>
<evidence type="ECO:0000256" key="1">
    <source>
        <dbReference type="ARBA" id="ARBA00004471"/>
    </source>
</evidence>
<evidence type="ECO:0000256" key="4">
    <source>
        <dbReference type="ARBA" id="ARBA00022622"/>
    </source>
</evidence>
<dbReference type="PANTHER" id="PTHR10822:SF24">
    <property type="entry name" value="GLYPICAN-2"/>
    <property type="match status" value="1"/>
</dbReference>
<evidence type="ECO:0000313" key="15">
    <source>
        <dbReference type="Proteomes" id="UP000694923"/>
    </source>
</evidence>
<keyword evidence="4 12" id="KW-0336">GPI-anchor</keyword>
<keyword evidence="3" id="KW-1003">Cell membrane</keyword>
<evidence type="ECO:0000256" key="13">
    <source>
        <dbReference type="SAM" id="MobiDB-lite"/>
    </source>
</evidence>
<feature type="compositionally biased region" description="Pro residues" evidence="13">
    <location>
        <begin position="451"/>
        <end position="464"/>
    </location>
</feature>
<keyword evidence="15" id="KW-1185">Reference proteome</keyword>
<comment type="function">
    <text evidence="12">Cell surface proteoglycan.</text>
</comment>
<proteinExistence type="inferred from homology"/>
<evidence type="ECO:0000256" key="12">
    <source>
        <dbReference type="RuleBase" id="RU003519"/>
    </source>
</evidence>